<comment type="caution">
    <text evidence="5">The sequence shown here is derived from an EMBL/GenBank/DDBJ whole genome shotgun (WGS) entry which is preliminary data.</text>
</comment>
<dbReference type="GO" id="GO:0008081">
    <property type="term" value="F:phosphoric diester hydrolase activity"/>
    <property type="evidence" value="ECO:0007669"/>
    <property type="project" value="UniProtKB-ARBA"/>
</dbReference>
<feature type="domain" description="HPt" evidence="3">
    <location>
        <begin position="10"/>
        <end position="114"/>
    </location>
</feature>
<dbReference type="Pfam" id="PF01627">
    <property type="entry name" value="Hpt"/>
    <property type="match status" value="1"/>
</dbReference>
<dbReference type="OrthoDB" id="9816273at2"/>
<evidence type="ECO:0000313" key="6">
    <source>
        <dbReference type="Proteomes" id="UP000295367"/>
    </source>
</evidence>
<feature type="domain" description="HD-GYP" evidence="4">
    <location>
        <begin position="173"/>
        <end position="367"/>
    </location>
</feature>
<reference evidence="5 6" key="1">
    <citation type="submission" date="2019-03" db="EMBL/GenBank/DDBJ databases">
        <title>Genomic Encyclopedia of Type Strains, Phase IV (KMG-IV): sequencing the most valuable type-strain genomes for metagenomic binning, comparative biology and taxonomic classification.</title>
        <authorList>
            <person name="Goeker M."/>
        </authorList>
    </citation>
    <scope>NUCLEOTIDE SEQUENCE [LARGE SCALE GENOMIC DNA]</scope>
    <source>
        <strain evidence="5 6">DSM 100309</strain>
    </source>
</reference>
<dbReference type="InterPro" id="IPR037522">
    <property type="entry name" value="HD_GYP_dom"/>
</dbReference>
<organism evidence="5 6">
    <name type="scientific">Sulfurirhabdus autotrophica</name>
    <dbReference type="NCBI Taxonomy" id="1706046"/>
    <lineage>
        <taxon>Bacteria</taxon>
        <taxon>Pseudomonadati</taxon>
        <taxon>Pseudomonadota</taxon>
        <taxon>Betaproteobacteria</taxon>
        <taxon>Nitrosomonadales</taxon>
        <taxon>Sulfuricellaceae</taxon>
        <taxon>Sulfurirhabdus</taxon>
    </lineage>
</organism>
<evidence type="ECO:0000259" key="4">
    <source>
        <dbReference type="PROSITE" id="PS51832"/>
    </source>
</evidence>
<dbReference type="CDD" id="cd00077">
    <property type="entry name" value="HDc"/>
    <property type="match status" value="1"/>
</dbReference>
<dbReference type="PROSITE" id="PS51832">
    <property type="entry name" value="HD_GYP"/>
    <property type="match status" value="1"/>
</dbReference>
<dbReference type="InterPro" id="IPR036641">
    <property type="entry name" value="HPT_dom_sf"/>
</dbReference>
<evidence type="ECO:0000259" key="3">
    <source>
        <dbReference type="PROSITE" id="PS50894"/>
    </source>
</evidence>
<accession>A0A4R3Y5F6</accession>
<dbReference type="PANTHER" id="PTHR45228">
    <property type="entry name" value="CYCLIC DI-GMP PHOSPHODIESTERASE TM_0186-RELATED"/>
    <property type="match status" value="1"/>
</dbReference>
<dbReference type="SMART" id="SM00073">
    <property type="entry name" value="HPT"/>
    <property type="match status" value="1"/>
</dbReference>
<dbReference type="SUPFAM" id="SSF109604">
    <property type="entry name" value="HD-domain/PDEase-like"/>
    <property type="match status" value="1"/>
</dbReference>
<dbReference type="InterPro" id="IPR052020">
    <property type="entry name" value="Cyclic_di-GMP/3'3'-cGAMP_PDE"/>
</dbReference>
<evidence type="ECO:0000256" key="2">
    <source>
        <dbReference type="PROSITE-ProRule" id="PRU00110"/>
    </source>
</evidence>
<dbReference type="InterPro" id="IPR003607">
    <property type="entry name" value="HD/PDEase_dom"/>
</dbReference>
<proteinExistence type="predicted"/>
<dbReference type="AlphaFoldDB" id="A0A4R3Y5F6"/>
<dbReference type="PANTHER" id="PTHR45228:SF4">
    <property type="entry name" value="LIPOPROTEIN"/>
    <property type="match status" value="1"/>
</dbReference>
<dbReference type="EMBL" id="SMCO01000006">
    <property type="protein sequence ID" value="TCV86671.1"/>
    <property type="molecule type" value="Genomic_DNA"/>
</dbReference>
<feature type="modified residue" description="Phosphohistidine" evidence="2">
    <location>
        <position position="57"/>
    </location>
</feature>
<dbReference type="PROSITE" id="PS50894">
    <property type="entry name" value="HPT"/>
    <property type="match status" value="1"/>
</dbReference>
<sequence>MSNSNTYNEPQIIDNDSLKDFTEALADYAHNIESDIAHLKRFPEDQAVIANLFRALHNIKGDAALCRVDLGVAIIHPIETILDRIRSGKLQFTELLGETILLAIDRLELAMNALATGKSVSSLKLGILAEELDGLSQARQVQLEILTHQLIQSITGFRPSSTPVSNNARKHAVSPRSESTATHLAFFRSLAQQYESRSPHFEGRTARLLHLALVTNKLAGEPVDPIQLEAAIYMHDVGMMFLPESIWLKPDRLNEMDKIALHAHPAYGAGLLERMPDWQEAAKMVLQHHETPDGTGYPKGLKQDQICSGAKILAIIDAFEAVMLKHSHRGHSRSILRAISEINACNNQFAQEWIEPFNQVIRHMIEK</sequence>
<dbReference type="Pfam" id="PF13487">
    <property type="entry name" value="HD_5"/>
    <property type="match status" value="1"/>
</dbReference>
<evidence type="ECO:0000313" key="5">
    <source>
        <dbReference type="EMBL" id="TCV86671.1"/>
    </source>
</evidence>
<dbReference type="GO" id="GO:0004672">
    <property type="term" value="F:protein kinase activity"/>
    <property type="evidence" value="ECO:0007669"/>
    <property type="project" value="UniProtKB-ARBA"/>
</dbReference>
<dbReference type="InterPro" id="IPR008207">
    <property type="entry name" value="Sig_transdc_His_kin_Hpt_dom"/>
</dbReference>
<dbReference type="Proteomes" id="UP000295367">
    <property type="component" value="Unassembled WGS sequence"/>
</dbReference>
<gene>
    <name evidence="5" type="ORF">EDC63_10632</name>
</gene>
<protein>
    <submittedName>
        <fullName evidence="5">Hpt domain-containing protein</fullName>
    </submittedName>
</protein>
<evidence type="ECO:0000256" key="1">
    <source>
        <dbReference type="ARBA" id="ARBA00023012"/>
    </source>
</evidence>
<keyword evidence="6" id="KW-1185">Reference proteome</keyword>
<dbReference type="RefSeq" id="WP_124948096.1">
    <property type="nucleotide sequence ID" value="NZ_BHVT01000076.1"/>
</dbReference>
<dbReference type="GO" id="GO:0000160">
    <property type="term" value="P:phosphorelay signal transduction system"/>
    <property type="evidence" value="ECO:0007669"/>
    <property type="project" value="UniProtKB-KW"/>
</dbReference>
<keyword evidence="1" id="KW-0902">Two-component regulatory system</keyword>
<dbReference type="Gene3D" id="1.10.3210.10">
    <property type="entry name" value="Hypothetical protein af1432"/>
    <property type="match status" value="1"/>
</dbReference>
<dbReference type="Gene3D" id="1.20.120.160">
    <property type="entry name" value="HPT domain"/>
    <property type="match status" value="1"/>
</dbReference>
<name>A0A4R3Y5F6_9PROT</name>
<dbReference type="SUPFAM" id="SSF47226">
    <property type="entry name" value="Histidine-containing phosphotransfer domain, HPT domain"/>
    <property type="match status" value="1"/>
</dbReference>
<keyword evidence="2" id="KW-0597">Phosphoprotein</keyword>